<name>A0A9X2KYC2_9FLAO</name>
<keyword evidence="7" id="KW-1185">Reference proteome</keyword>
<reference evidence="6" key="1">
    <citation type="submission" date="2022-07" db="EMBL/GenBank/DDBJ databases">
        <title>Gramela sediminis sp. nov., isolated from deep-sea sediment of the Indian Ocean.</title>
        <authorList>
            <person name="Shi H."/>
        </authorList>
    </citation>
    <scope>NUCLEOTIDE SEQUENCE</scope>
    <source>
        <strain evidence="6">GC03-9</strain>
    </source>
</reference>
<evidence type="ECO:0000313" key="6">
    <source>
        <dbReference type="EMBL" id="MCP9200502.1"/>
    </source>
</evidence>
<keyword evidence="3" id="KW-0998">Cell outer membrane</keyword>
<dbReference type="InterPro" id="IPR039567">
    <property type="entry name" value="Gly-zipper"/>
</dbReference>
<feature type="domain" description="OmpA-like" evidence="5">
    <location>
        <begin position="86"/>
        <end position="203"/>
    </location>
</feature>
<keyword evidence="2 4" id="KW-0472">Membrane</keyword>
<evidence type="ECO:0000313" key="7">
    <source>
        <dbReference type="Proteomes" id="UP001155280"/>
    </source>
</evidence>
<dbReference type="CDD" id="cd07185">
    <property type="entry name" value="OmpA_C-like"/>
    <property type="match status" value="1"/>
</dbReference>
<dbReference type="InterPro" id="IPR006664">
    <property type="entry name" value="OMP_bac"/>
</dbReference>
<evidence type="ECO:0000256" key="2">
    <source>
        <dbReference type="ARBA" id="ARBA00023136"/>
    </source>
</evidence>
<dbReference type="PANTHER" id="PTHR30329">
    <property type="entry name" value="STATOR ELEMENT OF FLAGELLAR MOTOR COMPLEX"/>
    <property type="match status" value="1"/>
</dbReference>
<protein>
    <submittedName>
        <fullName evidence="6">OmpA family protein</fullName>
    </submittedName>
</protein>
<dbReference type="PRINTS" id="PR01021">
    <property type="entry name" value="OMPADOMAIN"/>
</dbReference>
<dbReference type="InterPro" id="IPR006665">
    <property type="entry name" value="OmpA-like"/>
</dbReference>
<evidence type="ECO:0000259" key="5">
    <source>
        <dbReference type="PROSITE" id="PS51123"/>
    </source>
</evidence>
<evidence type="ECO:0000256" key="4">
    <source>
        <dbReference type="PROSITE-ProRule" id="PRU00473"/>
    </source>
</evidence>
<dbReference type="InterPro" id="IPR036737">
    <property type="entry name" value="OmpA-like_sf"/>
</dbReference>
<dbReference type="SUPFAM" id="SSF103088">
    <property type="entry name" value="OmpA-like"/>
    <property type="match status" value="1"/>
</dbReference>
<dbReference type="Pfam" id="PF00691">
    <property type="entry name" value="OmpA"/>
    <property type="match status" value="1"/>
</dbReference>
<dbReference type="GO" id="GO:0009279">
    <property type="term" value="C:cell outer membrane"/>
    <property type="evidence" value="ECO:0007669"/>
    <property type="project" value="UniProtKB-SubCell"/>
</dbReference>
<proteinExistence type="predicted"/>
<organism evidence="6 7">
    <name type="scientific">Christiangramia oceanisediminis</name>
    <dbReference type="NCBI Taxonomy" id="2920386"/>
    <lineage>
        <taxon>Bacteria</taxon>
        <taxon>Pseudomonadati</taxon>
        <taxon>Bacteroidota</taxon>
        <taxon>Flavobacteriia</taxon>
        <taxon>Flavobacteriales</taxon>
        <taxon>Flavobacteriaceae</taxon>
        <taxon>Christiangramia</taxon>
    </lineage>
</organism>
<dbReference type="PANTHER" id="PTHR30329:SF21">
    <property type="entry name" value="LIPOPROTEIN YIAD-RELATED"/>
    <property type="match status" value="1"/>
</dbReference>
<dbReference type="RefSeq" id="WP_241551287.1">
    <property type="nucleotide sequence ID" value="NZ_JANCNS010000002.1"/>
</dbReference>
<dbReference type="AlphaFoldDB" id="A0A9X2KYC2"/>
<evidence type="ECO:0000256" key="1">
    <source>
        <dbReference type="ARBA" id="ARBA00004442"/>
    </source>
</evidence>
<dbReference type="Proteomes" id="UP001155280">
    <property type="component" value="Unassembled WGS sequence"/>
</dbReference>
<accession>A0A9X2KYC2</accession>
<dbReference type="Gene3D" id="3.30.1330.60">
    <property type="entry name" value="OmpA-like domain"/>
    <property type="match status" value="1"/>
</dbReference>
<dbReference type="EMBL" id="JANCNS010000002">
    <property type="protein sequence ID" value="MCP9200502.1"/>
    <property type="molecule type" value="Genomic_DNA"/>
</dbReference>
<comment type="subcellular location">
    <subcellularLocation>
        <location evidence="1">Cell outer membrane</location>
    </subcellularLocation>
</comment>
<dbReference type="PROSITE" id="PS51123">
    <property type="entry name" value="OMPA_2"/>
    <property type="match status" value="1"/>
</dbReference>
<comment type="caution">
    <text evidence="6">The sequence shown here is derived from an EMBL/GenBank/DDBJ whole genome shotgun (WGS) entry which is preliminary data.</text>
</comment>
<dbReference type="InterPro" id="IPR050330">
    <property type="entry name" value="Bact_OuterMem_StrucFunc"/>
</dbReference>
<sequence>MKKYITLILVISLCLGCGSWNKQQKGTAAGAAGGALIGAAVSKGSVWGVLAGAAIGGTAGNLIGKHMDDQAKELEQAVPTAEVNRVGEGINMTFDSSLAFQINSAEISDSYKDELRSVAGVFQKYDDTNILIEGHTDDTGEEAYNMELSKKRAQAVEAFLISQGVSSSRLTTKWYGETQPKYENTEAERAKNRRVELGIYANDDMIAAAKEGELD</sequence>
<dbReference type="Pfam" id="PF13488">
    <property type="entry name" value="Gly-zipper_Omp"/>
    <property type="match status" value="1"/>
</dbReference>
<evidence type="ECO:0000256" key="3">
    <source>
        <dbReference type="ARBA" id="ARBA00023237"/>
    </source>
</evidence>
<gene>
    <name evidence="6" type="ORF">MKO06_11315</name>
</gene>